<dbReference type="PRINTS" id="PR00455">
    <property type="entry name" value="HTHTETR"/>
</dbReference>
<evidence type="ECO:0000313" key="6">
    <source>
        <dbReference type="EMBL" id="MBI5249265.1"/>
    </source>
</evidence>
<name>A0A9D6V250_9BACT</name>
<gene>
    <name evidence="6" type="ORF">HY912_07205</name>
</gene>
<dbReference type="InterPro" id="IPR001647">
    <property type="entry name" value="HTH_TetR"/>
</dbReference>
<dbReference type="Gene3D" id="1.10.357.10">
    <property type="entry name" value="Tetracycline Repressor, domain 2"/>
    <property type="match status" value="1"/>
</dbReference>
<dbReference type="PANTHER" id="PTHR47506">
    <property type="entry name" value="TRANSCRIPTIONAL REGULATORY PROTEIN"/>
    <property type="match status" value="1"/>
</dbReference>
<keyword evidence="1" id="KW-0805">Transcription regulation</keyword>
<feature type="domain" description="HTH tetR-type" evidence="5">
    <location>
        <begin position="6"/>
        <end position="66"/>
    </location>
</feature>
<protein>
    <submittedName>
        <fullName evidence="6">Helix-turn-helix transcriptional regulator</fullName>
    </submittedName>
</protein>
<keyword evidence="3" id="KW-0804">Transcription</keyword>
<evidence type="ECO:0000313" key="7">
    <source>
        <dbReference type="Proteomes" id="UP000807825"/>
    </source>
</evidence>
<evidence type="ECO:0000259" key="5">
    <source>
        <dbReference type="PROSITE" id="PS50977"/>
    </source>
</evidence>
<dbReference type="InterPro" id="IPR009057">
    <property type="entry name" value="Homeodomain-like_sf"/>
</dbReference>
<sequence length="103" mass="11582">MTAKGQTTRARIIDAARRLFRLQGYGKTSIDDICTESGVKRGNLYFYFKSKEEIANSAIDDALAKQMPFFEHMMTDETDPLRRIELLIDGIVGYHAARGCSAC</sequence>
<dbReference type="EMBL" id="JACRDE010000197">
    <property type="protein sequence ID" value="MBI5249265.1"/>
    <property type="molecule type" value="Genomic_DNA"/>
</dbReference>
<dbReference type="AlphaFoldDB" id="A0A9D6V250"/>
<feature type="DNA-binding region" description="H-T-H motif" evidence="4">
    <location>
        <begin position="29"/>
        <end position="48"/>
    </location>
</feature>
<dbReference type="GO" id="GO:0003677">
    <property type="term" value="F:DNA binding"/>
    <property type="evidence" value="ECO:0007669"/>
    <property type="project" value="UniProtKB-UniRule"/>
</dbReference>
<reference evidence="6" key="1">
    <citation type="submission" date="2020-07" db="EMBL/GenBank/DDBJ databases">
        <title>Huge and variable diversity of episymbiotic CPR bacteria and DPANN archaea in groundwater ecosystems.</title>
        <authorList>
            <person name="He C.Y."/>
            <person name="Keren R."/>
            <person name="Whittaker M."/>
            <person name="Farag I.F."/>
            <person name="Doudna J."/>
            <person name="Cate J.H.D."/>
            <person name="Banfield J.F."/>
        </authorList>
    </citation>
    <scope>NUCLEOTIDE SEQUENCE</scope>
    <source>
        <strain evidence="6">NC_groundwater_1664_Pr3_B-0.1um_52_9</strain>
    </source>
</reference>
<evidence type="ECO:0000256" key="1">
    <source>
        <dbReference type="ARBA" id="ARBA00023015"/>
    </source>
</evidence>
<dbReference type="Proteomes" id="UP000807825">
    <property type="component" value="Unassembled WGS sequence"/>
</dbReference>
<dbReference type="Pfam" id="PF00440">
    <property type="entry name" value="TetR_N"/>
    <property type="match status" value="1"/>
</dbReference>
<dbReference type="SUPFAM" id="SSF46689">
    <property type="entry name" value="Homeodomain-like"/>
    <property type="match status" value="1"/>
</dbReference>
<dbReference type="PROSITE" id="PS50977">
    <property type="entry name" value="HTH_TETR_2"/>
    <property type="match status" value="1"/>
</dbReference>
<comment type="caution">
    <text evidence="6">The sequence shown here is derived from an EMBL/GenBank/DDBJ whole genome shotgun (WGS) entry which is preliminary data.</text>
</comment>
<dbReference type="PANTHER" id="PTHR47506:SF3">
    <property type="entry name" value="HTH-TYPE TRANSCRIPTIONAL REGULATOR LMRA"/>
    <property type="match status" value="1"/>
</dbReference>
<evidence type="ECO:0000256" key="4">
    <source>
        <dbReference type="PROSITE-ProRule" id="PRU00335"/>
    </source>
</evidence>
<keyword evidence="2 4" id="KW-0238">DNA-binding</keyword>
<organism evidence="6 7">
    <name type="scientific">Desulfomonile tiedjei</name>
    <dbReference type="NCBI Taxonomy" id="2358"/>
    <lineage>
        <taxon>Bacteria</taxon>
        <taxon>Pseudomonadati</taxon>
        <taxon>Thermodesulfobacteriota</taxon>
        <taxon>Desulfomonilia</taxon>
        <taxon>Desulfomonilales</taxon>
        <taxon>Desulfomonilaceae</taxon>
        <taxon>Desulfomonile</taxon>
    </lineage>
</organism>
<proteinExistence type="predicted"/>
<evidence type="ECO:0000256" key="2">
    <source>
        <dbReference type="ARBA" id="ARBA00023125"/>
    </source>
</evidence>
<accession>A0A9D6V250</accession>
<evidence type="ECO:0000256" key="3">
    <source>
        <dbReference type="ARBA" id="ARBA00023163"/>
    </source>
</evidence>